<dbReference type="AlphaFoldDB" id="A0A316ANC0"/>
<organism evidence="2 3">
    <name type="scientific">Dyadobacter jejuensis</name>
    <dbReference type="NCBI Taxonomy" id="1082580"/>
    <lineage>
        <taxon>Bacteria</taxon>
        <taxon>Pseudomonadati</taxon>
        <taxon>Bacteroidota</taxon>
        <taxon>Cytophagia</taxon>
        <taxon>Cytophagales</taxon>
        <taxon>Spirosomataceae</taxon>
        <taxon>Dyadobacter</taxon>
    </lineage>
</organism>
<dbReference type="EMBL" id="QGDT01000004">
    <property type="protein sequence ID" value="PWJ58280.1"/>
    <property type="molecule type" value="Genomic_DNA"/>
</dbReference>
<sequence>MKLPATTTEVAIQPANWQMNLHTKVITMGSCFAEVLGQQLSDHKFEVMNNPLATIFNPLTISKILNQAVGGNISLSPLFIENLDGIWLHHDFHSSFWQTRRELLESHIKNKLAQVRAFLREADLLVITLGTAFAYRHKATNQLVGNCHKVPADRFVRELLHPDQISNALEDTIFQLLTYNRNLKILVTVSPVRHTRDTLSLNQVSKSTLRLVCHRLTEKFKHVTYFPGYELMIDELRDYRYYKEDLIHPNRMAEDYIFHVFVRHFVEESTQKFIEEWQSVRHMMDHKPRHGFTESYRKMLLAVDKKLVELCKQVDVTLERIEVARRLEEFSDKT</sequence>
<proteinExistence type="predicted"/>
<name>A0A316ANC0_9BACT</name>
<evidence type="ECO:0000259" key="1">
    <source>
        <dbReference type="Pfam" id="PF08885"/>
    </source>
</evidence>
<keyword evidence="3" id="KW-1185">Reference proteome</keyword>
<evidence type="ECO:0000313" key="3">
    <source>
        <dbReference type="Proteomes" id="UP000245880"/>
    </source>
</evidence>
<accession>A0A316ANC0</accession>
<comment type="caution">
    <text evidence="2">The sequence shown here is derived from an EMBL/GenBank/DDBJ whole genome shotgun (WGS) entry which is preliminary data.</text>
</comment>
<evidence type="ECO:0000313" key="2">
    <source>
        <dbReference type="EMBL" id="PWJ58280.1"/>
    </source>
</evidence>
<dbReference type="Proteomes" id="UP000245880">
    <property type="component" value="Unassembled WGS sequence"/>
</dbReference>
<dbReference type="OrthoDB" id="9807687at2"/>
<dbReference type="Gene3D" id="3.40.50.1110">
    <property type="entry name" value="SGNH hydrolase"/>
    <property type="match status" value="1"/>
</dbReference>
<dbReference type="InterPro" id="IPR014982">
    <property type="entry name" value="GSCFA"/>
</dbReference>
<protein>
    <submittedName>
        <fullName evidence="2">GSCFA family protein</fullName>
    </submittedName>
</protein>
<dbReference type="SUPFAM" id="SSF52266">
    <property type="entry name" value="SGNH hydrolase"/>
    <property type="match status" value="1"/>
</dbReference>
<dbReference type="Pfam" id="PF08885">
    <property type="entry name" value="GSCFA"/>
    <property type="match status" value="1"/>
</dbReference>
<dbReference type="RefSeq" id="WP_109674151.1">
    <property type="nucleotide sequence ID" value="NZ_QGDT01000004.1"/>
</dbReference>
<feature type="domain" description="GSCFA" evidence="1">
    <location>
        <begin position="24"/>
        <end position="261"/>
    </location>
</feature>
<gene>
    <name evidence="2" type="ORF">CLV98_104138</name>
</gene>
<dbReference type="GO" id="GO:0016788">
    <property type="term" value="F:hydrolase activity, acting on ester bonds"/>
    <property type="evidence" value="ECO:0007669"/>
    <property type="project" value="UniProtKB-ARBA"/>
</dbReference>
<reference evidence="2 3" key="1">
    <citation type="submission" date="2018-03" db="EMBL/GenBank/DDBJ databases">
        <title>Genomic Encyclopedia of Archaeal and Bacterial Type Strains, Phase II (KMG-II): from individual species to whole genera.</title>
        <authorList>
            <person name="Goeker M."/>
        </authorList>
    </citation>
    <scope>NUCLEOTIDE SEQUENCE [LARGE SCALE GENOMIC DNA]</scope>
    <source>
        <strain evidence="2 3">DSM 100346</strain>
    </source>
</reference>
<dbReference type="InterPro" id="IPR036514">
    <property type="entry name" value="SGNH_hydro_sf"/>
</dbReference>